<feature type="transmembrane region" description="Helical" evidence="7">
    <location>
        <begin position="197"/>
        <end position="218"/>
    </location>
</feature>
<keyword evidence="2" id="KW-0813">Transport</keyword>
<dbReference type="PROSITE" id="PS50850">
    <property type="entry name" value="MFS"/>
    <property type="match status" value="1"/>
</dbReference>
<sequence length="388" mass="41386">MTGLFINRVGNSLVFPFMTIYLASRLHAPMTIIGLVMTLYGLSQVAAQLVGGVLTDLWGRRPVMLLALASGGVFTLAVGLAHTDGILIAMLVLMGLSVPLFQPASMTMVGDLVPSAKLSQAYGLMRMASNAGIIIGPMLGGFLADYSFLLVFGLDALSMLIFFVIIVVGIHEPPRRRQEPTLTTPTGLRELMQDRPFLLFSTLWGLTGMVYAQLYQVVPAYLHLDLHFPVSAFGYLAAENAVLVVVLQLPITRLVGHVAPARLMALGSLFYGAGFVVMLTGRSFLPFTLGVVIITLGENVMNPAASTWVVNKAPEKMRGRYLGLFGLANRTGSAIGPTIGGSLLTVGASFWLLSTGAIGAAVAGAFWLFAGQEEKMARHINSSLDSPL</sequence>
<evidence type="ECO:0000256" key="6">
    <source>
        <dbReference type="ARBA" id="ARBA00023136"/>
    </source>
</evidence>
<feature type="transmembrane region" description="Helical" evidence="7">
    <location>
        <begin position="146"/>
        <end position="170"/>
    </location>
</feature>
<evidence type="ECO:0000256" key="2">
    <source>
        <dbReference type="ARBA" id="ARBA00022448"/>
    </source>
</evidence>
<evidence type="ECO:0000256" key="7">
    <source>
        <dbReference type="SAM" id="Phobius"/>
    </source>
</evidence>
<keyword evidence="3" id="KW-1003">Cell membrane</keyword>
<dbReference type="InterPro" id="IPR020846">
    <property type="entry name" value="MFS_dom"/>
</dbReference>
<dbReference type="CDD" id="cd17329">
    <property type="entry name" value="MFS_MdtH_MDR_like"/>
    <property type="match status" value="1"/>
</dbReference>
<feature type="transmembrane region" description="Helical" evidence="7">
    <location>
        <begin position="263"/>
        <end position="281"/>
    </location>
</feature>
<evidence type="ECO:0000256" key="5">
    <source>
        <dbReference type="ARBA" id="ARBA00022989"/>
    </source>
</evidence>
<evidence type="ECO:0000313" key="10">
    <source>
        <dbReference type="Proteomes" id="UP000241848"/>
    </source>
</evidence>
<evidence type="ECO:0000259" key="8">
    <source>
        <dbReference type="PROSITE" id="PS50850"/>
    </source>
</evidence>
<dbReference type="GO" id="GO:0005886">
    <property type="term" value="C:plasma membrane"/>
    <property type="evidence" value="ECO:0007669"/>
    <property type="project" value="UniProtKB-SubCell"/>
</dbReference>
<accession>A0A2T2WFC2</accession>
<evidence type="ECO:0000313" key="9">
    <source>
        <dbReference type="EMBL" id="PSR20934.1"/>
    </source>
</evidence>
<name>A0A2T2WFC2_9FIRM</name>
<organism evidence="9 10">
    <name type="scientific">Sulfobacillus acidophilus</name>
    <dbReference type="NCBI Taxonomy" id="53633"/>
    <lineage>
        <taxon>Bacteria</taxon>
        <taxon>Bacillati</taxon>
        <taxon>Bacillota</taxon>
        <taxon>Clostridia</taxon>
        <taxon>Eubacteriales</taxon>
        <taxon>Clostridiales Family XVII. Incertae Sedis</taxon>
        <taxon>Sulfobacillus</taxon>
    </lineage>
</organism>
<feature type="transmembrane region" description="Helical" evidence="7">
    <location>
        <begin position="87"/>
        <end position="109"/>
    </location>
</feature>
<feature type="transmembrane region" description="Helical" evidence="7">
    <location>
        <begin position="63"/>
        <end position="81"/>
    </location>
</feature>
<keyword evidence="4 7" id="KW-0812">Transmembrane</keyword>
<dbReference type="AlphaFoldDB" id="A0A2T2WFC2"/>
<dbReference type="PANTHER" id="PTHR23517:SF2">
    <property type="entry name" value="MULTIDRUG RESISTANCE PROTEIN MDTH"/>
    <property type="match status" value="1"/>
</dbReference>
<evidence type="ECO:0000256" key="1">
    <source>
        <dbReference type="ARBA" id="ARBA00004651"/>
    </source>
</evidence>
<feature type="domain" description="Major facilitator superfamily (MFS) profile" evidence="8">
    <location>
        <begin position="1"/>
        <end position="375"/>
    </location>
</feature>
<dbReference type="InterPro" id="IPR001958">
    <property type="entry name" value="Tet-R_TetA/multi-R_MdtG-like"/>
</dbReference>
<comment type="caution">
    <text evidence="9">The sequence shown here is derived from an EMBL/GenBank/DDBJ whole genome shotgun (WGS) entry which is preliminary data.</text>
</comment>
<dbReference type="GO" id="GO:0022857">
    <property type="term" value="F:transmembrane transporter activity"/>
    <property type="evidence" value="ECO:0007669"/>
    <property type="project" value="InterPro"/>
</dbReference>
<dbReference type="Gene3D" id="1.20.1250.20">
    <property type="entry name" value="MFS general substrate transporter like domains"/>
    <property type="match status" value="1"/>
</dbReference>
<gene>
    <name evidence="9" type="ORF">C7B45_12920</name>
</gene>
<evidence type="ECO:0000256" key="4">
    <source>
        <dbReference type="ARBA" id="ARBA00022692"/>
    </source>
</evidence>
<protein>
    <submittedName>
        <fullName evidence="9">MFS transporter</fullName>
    </submittedName>
</protein>
<reference evidence="9 10" key="1">
    <citation type="journal article" date="2014" name="BMC Genomics">
        <title>Comparison of environmental and isolate Sulfobacillus genomes reveals diverse carbon, sulfur, nitrogen, and hydrogen metabolisms.</title>
        <authorList>
            <person name="Justice N.B."/>
            <person name="Norman A."/>
            <person name="Brown C.T."/>
            <person name="Singh A."/>
            <person name="Thomas B.C."/>
            <person name="Banfield J.F."/>
        </authorList>
    </citation>
    <scope>NUCLEOTIDE SEQUENCE [LARGE SCALE GENOMIC DNA]</scope>
    <source>
        <strain evidence="9">AMDSBA3</strain>
    </source>
</reference>
<keyword evidence="6 7" id="KW-0472">Membrane</keyword>
<evidence type="ECO:0000256" key="3">
    <source>
        <dbReference type="ARBA" id="ARBA00022475"/>
    </source>
</evidence>
<feature type="transmembrane region" description="Helical" evidence="7">
    <location>
        <begin position="230"/>
        <end position="251"/>
    </location>
</feature>
<feature type="transmembrane region" description="Helical" evidence="7">
    <location>
        <begin position="20"/>
        <end position="42"/>
    </location>
</feature>
<dbReference type="InterPro" id="IPR050171">
    <property type="entry name" value="MFS_Transporters"/>
</dbReference>
<feature type="transmembrane region" description="Helical" evidence="7">
    <location>
        <begin position="350"/>
        <end position="370"/>
    </location>
</feature>
<keyword evidence="5 7" id="KW-1133">Transmembrane helix</keyword>
<dbReference type="InterPro" id="IPR011701">
    <property type="entry name" value="MFS"/>
</dbReference>
<dbReference type="Proteomes" id="UP000241848">
    <property type="component" value="Unassembled WGS sequence"/>
</dbReference>
<proteinExistence type="predicted"/>
<dbReference type="InterPro" id="IPR036259">
    <property type="entry name" value="MFS_trans_sf"/>
</dbReference>
<dbReference type="Pfam" id="PF07690">
    <property type="entry name" value="MFS_1"/>
    <property type="match status" value="1"/>
</dbReference>
<dbReference type="EMBL" id="PXYV01000047">
    <property type="protein sequence ID" value="PSR20934.1"/>
    <property type="molecule type" value="Genomic_DNA"/>
</dbReference>
<dbReference type="PANTHER" id="PTHR23517">
    <property type="entry name" value="RESISTANCE PROTEIN MDTM, PUTATIVE-RELATED-RELATED"/>
    <property type="match status" value="1"/>
</dbReference>
<dbReference type="SUPFAM" id="SSF103473">
    <property type="entry name" value="MFS general substrate transporter"/>
    <property type="match status" value="1"/>
</dbReference>
<dbReference type="PRINTS" id="PR01035">
    <property type="entry name" value="TCRTETA"/>
</dbReference>
<comment type="subcellular location">
    <subcellularLocation>
        <location evidence="1">Cell membrane</location>
        <topology evidence="1">Multi-pass membrane protein</topology>
    </subcellularLocation>
</comment>